<dbReference type="EMBL" id="AJSR01000604">
    <property type="protein sequence ID" value="EKM32745.1"/>
    <property type="molecule type" value="Genomic_DNA"/>
</dbReference>
<feature type="non-terminal residue" evidence="1">
    <location>
        <position position="1"/>
    </location>
</feature>
<evidence type="ECO:0000313" key="1">
    <source>
        <dbReference type="EMBL" id="EKM32745.1"/>
    </source>
</evidence>
<sequence>GRVITPEPFVQASTSSRLSLSGQTIAFNQ</sequence>
<evidence type="ECO:0000313" key="2">
    <source>
        <dbReference type="Proteomes" id="UP000008367"/>
    </source>
</evidence>
<comment type="caution">
    <text evidence="1">The sequence shown here is derived from an EMBL/GenBank/DDBJ whole genome shotgun (WGS) entry which is preliminary data.</text>
</comment>
<proteinExistence type="predicted"/>
<protein>
    <submittedName>
        <fullName evidence="1">Uncharacterized protein</fullName>
    </submittedName>
</protein>
<name>A0A454D244_VIBHA</name>
<dbReference type="AlphaFoldDB" id="A0A454D244"/>
<reference evidence="1 2" key="1">
    <citation type="submission" date="2012-10" db="EMBL/GenBank/DDBJ databases">
        <title>Genome sequence of Vibrio Cholerae HENC-02.</title>
        <authorList>
            <person name="Eppinger M."/>
            <person name="Hasan N.A."/>
            <person name="Sengamalay N."/>
            <person name="Hine E."/>
            <person name="Su Q."/>
            <person name="Daugherty S.C."/>
            <person name="Young S."/>
            <person name="Sadzewicz L."/>
            <person name="Tallon L."/>
            <person name="Cebula T.A."/>
            <person name="Ravel J."/>
            <person name="Colwell R.R."/>
        </authorList>
    </citation>
    <scope>NUCLEOTIDE SEQUENCE [LARGE SCALE GENOMIC DNA]</scope>
    <source>
        <strain evidence="1 2">HENC-02</strain>
    </source>
</reference>
<accession>A0A454D244</accession>
<dbReference type="Proteomes" id="UP000008367">
    <property type="component" value="Unassembled WGS sequence"/>
</dbReference>
<organism evidence="1 2">
    <name type="scientific">Vibrio harveyi</name>
    <name type="common">Beneckea harveyi</name>
    <dbReference type="NCBI Taxonomy" id="669"/>
    <lineage>
        <taxon>Bacteria</taxon>
        <taxon>Pseudomonadati</taxon>
        <taxon>Pseudomonadota</taxon>
        <taxon>Gammaproteobacteria</taxon>
        <taxon>Vibrionales</taxon>
        <taxon>Vibrionaceae</taxon>
        <taxon>Vibrio</taxon>
    </lineage>
</organism>
<gene>
    <name evidence="1" type="ORF">VCHENC02_1723</name>
</gene>